<dbReference type="GO" id="GO:0005737">
    <property type="term" value="C:cytoplasm"/>
    <property type="evidence" value="ECO:0007669"/>
    <property type="project" value="UniProtKB-SubCell"/>
</dbReference>
<reference evidence="4" key="1">
    <citation type="submission" date="2016-10" db="EMBL/GenBank/DDBJ databases">
        <authorList>
            <person name="Varghese N."/>
            <person name="Submissions S."/>
        </authorList>
    </citation>
    <scope>NUCLEOTIDE SEQUENCE [LARGE SCALE GENOMIC DNA]</scope>
    <source>
        <strain evidence="4">DSM 13577</strain>
    </source>
</reference>
<accession>A0A1H9XZY0</accession>
<keyword evidence="4" id="KW-1185">Reference proteome</keyword>
<dbReference type="SUPFAM" id="SSF158221">
    <property type="entry name" value="YnzC-like"/>
    <property type="match status" value="1"/>
</dbReference>
<comment type="subcellular location">
    <subcellularLocation>
        <location evidence="2">Cytoplasm</location>
    </subcellularLocation>
</comment>
<gene>
    <name evidence="3" type="ORF">SAMN03080614_10011</name>
</gene>
<protein>
    <recommendedName>
        <fullName evidence="2">UPF0291 protein SAMN03080614_10011</fullName>
    </recommendedName>
</protein>
<evidence type="ECO:0000256" key="1">
    <source>
        <dbReference type="ARBA" id="ARBA00022490"/>
    </source>
</evidence>
<comment type="similarity">
    <text evidence="2">Belongs to the UPF0291 family.</text>
</comment>
<dbReference type="RefSeq" id="WP_091347544.1">
    <property type="nucleotide sequence ID" value="NZ_FOIF01000001.1"/>
</dbReference>
<evidence type="ECO:0000313" key="3">
    <source>
        <dbReference type="EMBL" id="SES62043.1"/>
    </source>
</evidence>
<dbReference type="Proteomes" id="UP000243819">
    <property type="component" value="Unassembled WGS sequence"/>
</dbReference>
<dbReference type="PANTHER" id="PTHR37300">
    <property type="entry name" value="UPF0291 PROTEIN CBO2609/CLC_2481"/>
    <property type="match status" value="1"/>
</dbReference>
<dbReference type="PANTHER" id="PTHR37300:SF1">
    <property type="entry name" value="UPF0291 PROTEIN YNZC"/>
    <property type="match status" value="1"/>
</dbReference>
<dbReference type="Pfam" id="PF05979">
    <property type="entry name" value="DUF896"/>
    <property type="match status" value="1"/>
</dbReference>
<dbReference type="STRING" id="1120990.SAMN03080614_10011"/>
<evidence type="ECO:0000313" key="4">
    <source>
        <dbReference type="Proteomes" id="UP000243819"/>
    </source>
</evidence>
<keyword evidence="1 2" id="KW-0963">Cytoplasm</keyword>
<dbReference type="InterPro" id="IPR009242">
    <property type="entry name" value="DUF896"/>
</dbReference>
<dbReference type="OrthoDB" id="390105at2"/>
<sequence length="81" mass="9554">MLSKEKIERINFLAKKQREQGLTAREKEEQQELRQEYIKTIKNQVKAALDNTKFIDEKGNEIKVNHKYRHKSCGCGCGHKH</sequence>
<organism evidence="3 4">
    <name type="scientific">Anaerobranca gottschalkii DSM 13577</name>
    <dbReference type="NCBI Taxonomy" id="1120990"/>
    <lineage>
        <taxon>Bacteria</taxon>
        <taxon>Bacillati</taxon>
        <taxon>Bacillota</taxon>
        <taxon>Clostridia</taxon>
        <taxon>Eubacteriales</taxon>
        <taxon>Proteinivoracaceae</taxon>
        <taxon>Anaerobranca</taxon>
    </lineage>
</organism>
<dbReference type="Gene3D" id="1.10.287.540">
    <property type="entry name" value="Helix hairpin bin"/>
    <property type="match status" value="1"/>
</dbReference>
<dbReference type="HAMAP" id="MF_01103">
    <property type="entry name" value="UPF0291"/>
    <property type="match status" value="1"/>
</dbReference>
<dbReference type="AlphaFoldDB" id="A0A1H9XZY0"/>
<name>A0A1H9XZY0_9FIRM</name>
<proteinExistence type="inferred from homology"/>
<evidence type="ECO:0000256" key="2">
    <source>
        <dbReference type="HAMAP-Rule" id="MF_01103"/>
    </source>
</evidence>
<dbReference type="EMBL" id="FOIF01000001">
    <property type="protein sequence ID" value="SES62043.1"/>
    <property type="molecule type" value="Genomic_DNA"/>
</dbReference>